<feature type="region of interest" description="Disordered" evidence="1">
    <location>
        <begin position="375"/>
        <end position="414"/>
    </location>
</feature>
<accession>W9YQZ7</accession>
<sequence length="414" mass="44868">MSSAPYSSRTYLSSMNFPSVDDIDPLLGKSNFHSWRAVVQPILLTNNYSSNLFLGDWTEPNAAKLNLATPNKEDARDQLDQARREWHIANTGTCRFIRSTLAMNVTPFVRQHNTAKALFFNLIWLYGDEAGIDMQGGPAVPQTTTPNSYTTSTVDGNNKTKSGALHKNRASLLAAMNQGPEADGVRGYLDHESLTLLVPTTTTTSTALIPTSTSTTSSSNLNPSSTSLVRVEGVKSHVSDSQVVASAPAPTPLTRIHIYERSRLSPSPSLTTIHEEPHPGRRVSYGHSAEHSGDEGELTGNRSPSISPLTLSDTSSIVDYVEDLYPFDELAGGATPRGSRGPGQYRTKTIGNVTRNENSASGSASGSGIMAIFGTAGKDKGNGDTKKRGRDRFPFSFPLRRLTKERQRFQGQYS</sequence>
<keyword evidence="3" id="KW-1185">Reference proteome</keyword>
<feature type="compositionally biased region" description="Polar residues" evidence="1">
    <location>
        <begin position="300"/>
        <end position="311"/>
    </location>
</feature>
<evidence type="ECO:0000313" key="3">
    <source>
        <dbReference type="Proteomes" id="UP000019484"/>
    </source>
</evidence>
<dbReference type="OrthoDB" id="4152727at2759"/>
<comment type="caution">
    <text evidence="2">The sequence shown here is derived from an EMBL/GenBank/DDBJ whole genome shotgun (WGS) entry which is preliminary data.</text>
</comment>
<feature type="region of interest" description="Disordered" evidence="1">
    <location>
        <begin position="260"/>
        <end position="311"/>
    </location>
</feature>
<feature type="compositionally biased region" description="Low complexity" evidence="1">
    <location>
        <begin position="143"/>
        <end position="153"/>
    </location>
</feature>
<evidence type="ECO:0000313" key="2">
    <source>
        <dbReference type="EMBL" id="EXJ94953.1"/>
    </source>
</evidence>
<feature type="compositionally biased region" description="Basic and acidic residues" evidence="1">
    <location>
        <begin position="377"/>
        <end position="386"/>
    </location>
</feature>
<dbReference type="EMBL" id="AMWN01000001">
    <property type="protein sequence ID" value="EXJ94953.1"/>
    <property type="molecule type" value="Genomic_DNA"/>
</dbReference>
<proteinExistence type="predicted"/>
<reference evidence="2 3" key="1">
    <citation type="submission" date="2013-03" db="EMBL/GenBank/DDBJ databases">
        <title>The Genome Sequence of Capronia coronata CBS 617.96.</title>
        <authorList>
            <consortium name="The Broad Institute Genomics Platform"/>
            <person name="Cuomo C."/>
            <person name="de Hoog S."/>
            <person name="Gorbushina A."/>
            <person name="Walker B."/>
            <person name="Young S.K."/>
            <person name="Zeng Q."/>
            <person name="Gargeya S."/>
            <person name="Fitzgerald M."/>
            <person name="Haas B."/>
            <person name="Abouelleil A."/>
            <person name="Allen A.W."/>
            <person name="Alvarado L."/>
            <person name="Arachchi H.M."/>
            <person name="Berlin A.M."/>
            <person name="Chapman S.B."/>
            <person name="Gainer-Dewar J."/>
            <person name="Goldberg J."/>
            <person name="Griggs A."/>
            <person name="Gujja S."/>
            <person name="Hansen M."/>
            <person name="Howarth C."/>
            <person name="Imamovic A."/>
            <person name="Ireland A."/>
            <person name="Larimer J."/>
            <person name="McCowan C."/>
            <person name="Murphy C."/>
            <person name="Pearson M."/>
            <person name="Poon T.W."/>
            <person name="Priest M."/>
            <person name="Roberts A."/>
            <person name="Saif S."/>
            <person name="Shea T."/>
            <person name="Sisk P."/>
            <person name="Sykes S."/>
            <person name="Wortman J."/>
            <person name="Nusbaum C."/>
            <person name="Birren B."/>
        </authorList>
    </citation>
    <scope>NUCLEOTIDE SEQUENCE [LARGE SCALE GENOMIC DNA]</scope>
    <source>
        <strain evidence="2 3">CBS 617.96</strain>
    </source>
</reference>
<protein>
    <submittedName>
        <fullName evidence="2">Uncharacterized protein</fullName>
    </submittedName>
</protein>
<dbReference type="RefSeq" id="XP_007719182.1">
    <property type="nucleotide sequence ID" value="XM_007720992.1"/>
</dbReference>
<dbReference type="AlphaFoldDB" id="W9YQZ7"/>
<dbReference type="HOGENOM" id="CLU_713718_0_0_1"/>
<feature type="region of interest" description="Disordered" evidence="1">
    <location>
        <begin position="140"/>
        <end position="162"/>
    </location>
</feature>
<name>W9YQZ7_9EURO</name>
<evidence type="ECO:0000256" key="1">
    <source>
        <dbReference type="SAM" id="MobiDB-lite"/>
    </source>
</evidence>
<gene>
    <name evidence="2" type="ORF">A1O1_00071</name>
</gene>
<dbReference type="Proteomes" id="UP000019484">
    <property type="component" value="Unassembled WGS sequence"/>
</dbReference>
<dbReference type="GeneID" id="19154981"/>
<organism evidence="2 3">
    <name type="scientific">Capronia coronata CBS 617.96</name>
    <dbReference type="NCBI Taxonomy" id="1182541"/>
    <lineage>
        <taxon>Eukaryota</taxon>
        <taxon>Fungi</taxon>
        <taxon>Dikarya</taxon>
        <taxon>Ascomycota</taxon>
        <taxon>Pezizomycotina</taxon>
        <taxon>Eurotiomycetes</taxon>
        <taxon>Chaetothyriomycetidae</taxon>
        <taxon>Chaetothyriales</taxon>
        <taxon>Herpotrichiellaceae</taxon>
        <taxon>Capronia</taxon>
    </lineage>
</organism>